<keyword evidence="1 6" id="KW-0808">Transferase</keyword>
<reference evidence="6 7" key="1">
    <citation type="submission" date="2018-07" db="EMBL/GenBank/DDBJ databases">
        <title>Genomic Encyclopedia of Type Strains, Phase III (KMG-III): the genomes of soil and plant-associated and newly described type strains.</title>
        <authorList>
            <person name="Whitman W."/>
        </authorList>
    </citation>
    <scope>NUCLEOTIDE SEQUENCE [LARGE SCALE GENOMIC DNA]</scope>
    <source>
        <strain evidence="6 7">CECT 8575</strain>
    </source>
</reference>
<dbReference type="Pfam" id="PF12804">
    <property type="entry name" value="NTP_transf_3"/>
    <property type="match status" value="1"/>
</dbReference>
<name>A0A368VG12_9ACTN</name>
<organism evidence="6 7">
    <name type="scientific">Halopolyspora algeriensis</name>
    <dbReference type="NCBI Taxonomy" id="1500506"/>
    <lineage>
        <taxon>Bacteria</taxon>
        <taxon>Bacillati</taxon>
        <taxon>Actinomycetota</taxon>
        <taxon>Actinomycetes</taxon>
        <taxon>Actinomycetes incertae sedis</taxon>
        <taxon>Halopolyspora</taxon>
    </lineage>
</organism>
<dbReference type="GO" id="GO:0043814">
    <property type="term" value="F:phospholactate guanylyltransferase activity"/>
    <property type="evidence" value="ECO:0007669"/>
    <property type="project" value="InterPro"/>
</dbReference>
<dbReference type="PANTHER" id="PTHR40392:SF1">
    <property type="entry name" value="2-PHOSPHO-L-LACTATE GUANYLYLTRANSFERASE"/>
    <property type="match status" value="1"/>
</dbReference>
<dbReference type="InterPro" id="IPR025877">
    <property type="entry name" value="MobA-like_NTP_Trfase"/>
</dbReference>
<evidence type="ECO:0000256" key="4">
    <source>
        <dbReference type="ARBA" id="ARBA00023134"/>
    </source>
</evidence>
<keyword evidence="4" id="KW-0342">GTP-binding</keyword>
<gene>
    <name evidence="6" type="ORF">DFQ14_11850</name>
</gene>
<evidence type="ECO:0000259" key="5">
    <source>
        <dbReference type="Pfam" id="PF12804"/>
    </source>
</evidence>
<evidence type="ECO:0000256" key="2">
    <source>
        <dbReference type="ARBA" id="ARBA00022695"/>
    </source>
</evidence>
<keyword evidence="7" id="KW-1185">Reference proteome</keyword>
<feature type="domain" description="MobA-like NTP transferase" evidence="5">
    <location>
        <begin position="40"/>
        <end position="142"/>
    </location>
</feature>
<accession>A0A368VG12</accession>
<dbReference type="NCBIfam" id="TIGR03552">
    <property type="entry name" value="F420_cofC"/>
    <property type="match status" value="1"/>
</dbReference>
<dbReference type="EMBL" id="QPJC01000018">
    <property type="protein sequence ID" value="RCW39155.1"/>
    <property type="molecule type" value="Genomic_DNA"/>
</dbReference>
<dbReference type="Gene3D" id="3.90.550.10">
    <property type="entry name" value="Spore Coat Polysaccharide Biosynthesis Protein SpsA, Chain A"/>
    <property type="match status" value="1"/>
</dbReference>
<evidence type="ECO:0000313" key="7">
    <source>
        <dbReference type="Proteomes" id="UP000253495"/>
    </source>
</evidence>
<evidence type="ECO:0000256" key="3">
    <source>
        <dbReference type="ARBA" id="ARBA00022741"/>
    </source>
</evidence>
<keyword evidence="2 6" id="KW-0548">Nucleotidyltransferase</keyword>
<comment type="caution">
    <text evidence="6">The sequence shown here is derived from an EMBL/GenBank/DDBJ whole genome shotgun (WGS) entry which is preliminary data.</text>
</comment>
<evidence type="ECO:0000313" key="6">
    <source>
        <dbReference type="EMBL" id="RCW39155.1"/>
    </source>
</evidence>
<dbReference type="SUPFAM" id="SSF53448">
    <property type="entry name" value="Nucleotide-diphospho-sugar transferases"/>
    <property type="match status" value="1"/>
</dbReference>
<dbReference type="Proteomes" id="UP000253495">
    <property type="component" value="Unassembled WGS sequence"/>
</dbReference>
<proteinExistence type="predicted"/>
<evidence type="ECO:0000256" key="1">
    <source>
        <dbReference type="ARBA" id="ARBA00022679"/>
    </source>
</evidence>
<dbReference type="GO" id="GO:0005525">
    <property type="term" value="F:GTP binding"/>
    <property type="evidence" value="ECO:0007669"/>
    <property type="project" value="UniProtKB-KW"/>
</dbReference>
<sequence length="211" mass="21833">MPIKPLHLAKSRLLGAVGRERGRSRAHASLVTAVTLDTVSAARRTPQVHRVVAVTSDPELTSTLRAAGVAVLPDSPAAGLNAALRHADGVLRRSSPEVRTGALQADLPALRPDELGAAVEAAGTRRAFCPDRQGTGTTLLLAGHNGPLDPRFGPGSATTHGDSGAVLLDGPWESLRCDVDTGVDLKAAIELGLGSHTRAHLARQHATDYAG</sequence>
<dbReference type="InterPro" id="IPR002835">
    <property type="entry name" value="CofC"/>
</dbReference>
<protein>
    <submittedName>
        <fullName evidence="6">2-phospho-L-lactate guanylyltransferase</fullName>
    </submittedName>
</protein>
<dbReference type="InterPro" id="IPR029044">
    <property type="entry name" value="Nucleotide-diphossugar_trans"/>
</dbReference>
<dbReference type="PANTHER" id="PTHR40392">
    <property type="entry name" value="2-PHOSPHO-L-LACTATE GUANYLYLTRANSFERASE"/>
    <property type="match status" value="1"/>
</dbReference>
<dbReference type="AlphaFoldDB" id="A0A368VG12"/>
<keyword evidence="3" id="KW-0547">Nucleotide-binding</keyword>